<gene>
    <name evidence="2" type="ORF">EDC16_11422</name>
    <name evidence="3" type="ORF">FHQ21_07280</name>
</gene>
<reference evidence="3 5" key="2">
    <citation type="submission" date="2019-05" db="EMBL/GenBank/DDBJ databases">
        <title>Pasteurellaceae isolates from reptiles.</title>
        <authorList>
            <person name="Bojesen A.M."/>
            <person name="Lund E."/>
        </authorList>
    </citation>
    <scope>NUCLEOTIDE SEQUENCE [LARGE SCALE GENOMIC DNA]</scope>
    <source>
        <strain evidence="3 5">ELNT2x</strain>
    </source>
</reference>
<protein>
    <recommendedName>
        <fullName evidence="1">PRD domain-containing protein</fullName>
    </recommendedName>
</protein>
<proteinExistence type="predicted"/>
<evidence type="ECO:0000259" key="1">
    <source>
        <dbReference type="PROSITE" id="PS51372"/>
    </source>
</evidence>
<evidence type="ECO:0000313" key="5">
    <source>
        <dbReference type="Proteomes" id="UP000305526"/>
    </source>
</evidence>
<dbReference type="EMBL" id="VDGV01000057">
    <property type="protein sequence ID" value="TNG91578.1"/>
    <property type="molecule type" value="Genomic_DNA"/>
</dbReference>
<keyword evidence="5" id="KW-1185">Reference proteome</keyword>
<dbReference type="Gene3D" id="1.10.1790.10">
    <property type="entry name" value="PRD domain"/>
    <property type="match status" value="1"/>
</dbReference>
<dbReference type="Proteomes" id="UP000294619">
    <property type="component" value="Unassembled WGS sequence"/>
</dbReference>
<dbReference type="RefSeq" id="WP_132968035.1">
    <property type="nucleotide sequence ID" value="NZ_LEKL01000027.1"/>
</dbReference>
<name>A0A4R3XWG7_9PAST</name>
<evidence type="ECO:0000313" key="3">
    <source>
        <dbReference type="EMBL" id="TNG91578.1"/>
    </source>
</evidence>
<dbReference type="EMBL" id="SMCP01000014">
    <property type="protein sequence ID" value="TCV83656.1"/>
    <property type="molecule type" value="Genomic_DNA"/>
</dbReference>
<organism evidence="2 4">
    <name type="scientific">Testudinibacter aquarius</name>
    <dbReference type="NCBI Taxonomy" id="1524974"/>
    <lineage>
        <taxon>Bacteria</taxon>
        <taxon>Pseudomonadati</taxon>
        <taxon>Pseudomonadota</taxon>
        <taxon>Gammaproteobacteria</taxon>
        <taxon>Pasteurellales</taxon>
        <taxon>Pasteurellaceae</taxon>
        <taxon>Testudinibacter</taxon>
    </lineage>
</organism>
<reference evidence="2 4" key="1">
    <citation type="submission" date="2019-03" db="EMBL/GenBank/DDBJ databases">
        <title>Genomic Encyclopedia of Type Strains, Phase IV (KMG-IV): sequencing the most valuable type-strain genomes for metagenomic binning, comparative biology and taxonomic classification.</title>
        <authorList>
            <person name="Goeker M."/>
        </authorList>
    </citation>
    <scope>NUCLEOTIDE SEQUENCE [LARGE SCALE GENOMIC DNA]</scope>
    <source>
        <strain evidence="2 4">DSM 28140</strain>
    </source>
</reference>
<evidence type="ECO:0000313" key="2">
    <source>
        <dbReference type="EMBL" id="TCV83656.1"/>
    </source>
</evidence>
<sequence length="133" mass="15345">MQRFDLLKNANLINSAVYQIIYTVKNQFKQWQLDCETPQVEMLLTHLAMALMRLINHTPEQHALTHEVLTEIESSEHYQNLMAHHQIVLGIIDESLPDLTIPAAEESYLIANLYSLMLAQPQCFQPSRQKSEA</sequence>
<evidence type="ECO:0000313" key="4">
    <source>
        <dbReference type="Proteomes" id="UP000294619"/>
    </source>
</evidence>
<dbReference type="Proteomes" id="UP000305526">
    <property type="component" value="Unassembled WGS sequence"/>
</dbReference>
<dbReference type="AlphaFoldDB" id="A0A4R3XWG7"/>
<dbReference type="PROSITE" id="PS51372">
    <property type="entry name" value="PRD_2"/>
    <property type="match status" value="1"/>
</dbReference>
<dbReference type="GO" id="GO:0006355">
    <property type="term" value="P:regulation of DNA-templated transcription"/>
    <property type="evidence" value="ECO:0007669"/>
    <property type="project" value="InterPro"/>
</dbReference>
<comment type="caution">
    <text evidence="2">The sequence shown here is derived from an EMBL/GenBank/DDBJ whole genome shotgun (WGS) entry which is preliminary data.</text>
</comment>
<dbReference type="InterPro" id="IPR011608">
    <property type="entry name" value="PRD"/>
</dbReference>
<feature type="domain" description="PRD" evidence="1">
    <location>
        <begin position="8"/>
        <end position="123"/>
    </location>
</feature>
<accession>A0A4R3XWG7</accession>